<gene>
    <name evidence="2" type="ORF">SAMN05443549_106140</name>
</gene>
<dbReference type="InterPro" id="IPR019510">
    <property type="entry name" value="AKAP7-like_phosphoesterase"/>
</dbReference>
<proteinExistence type="predicted"/>
<organism evidence="2 3">
    <name type="scientific">Flavobacterium fluvii</name>
    <dbReference type="NCBI Taxonomy" id="468056"/>
    <lineage>
        <taxon>Bacteria</taxon>
        <taxon>Pseudomonadati</taxon>
        <taxon>Bacteroidota</taxon>
        <taxon>Flavobacteriia</taxon>
        <taxon>Flavobacteriales</taxon>
        <taxon>Flavobacteriaceae</taxon>
        <taxon>Flavobacterium</taxon>
    </lineage>
</organism>
<reference evidence="3" key="1">
    <citation type="submission" date="2016-11" db="EMBL/GenBank/DDBJ databases">
        <authorList>
            <person name="Varghese N."/>
            <person name="Submissions S."/>
        </authorList>
    </citation>
    <scope>NUCLEOTIDE SEQUENCE [LARGE SCALE GENOMIC DNA]</scope>
    <source>
        <strain evidence="3">DSM 19978</strain>
    </source>
</reference>
<protein>
    <submittedName>
        <fullName evidence="2">2'-5' RNA ligase</fullName>
    </submittedName>
</protein>
<dbReference type="GO" id="GO:0016874">
    <property type="term" value="F:ligase activity"/>
    <property type="evidence" value="ECO:0007669"/>
    <property type="project" value="UniProtKB-KW"/>
</dbReference>
<dbReference type="STRING" id="468056.SAMN05443549_106140"/>
<evidence type="ECO:0000313" key="2">
    <source>
        <dbReference type="EMBL" id="SHG75718.1"/>
    </source>
</evidence>
<dbReference type="Gene3D" id="3.90.1140.10">
    <property type="entry name" value="Cyclic phosphodiesterase"/>
    <property type="match status" value="1"/>
</dbReference>
<dbReference type="EMBL" id="FQWB01000006">
    <property type="protein sequence ID" value="SHG75718.1"/>
    <property type="molecule type" value="Genomic_DNA"/>
</dbReference>
<evidence type="ECO:0000259" key="1">
    <source>
        <dbReference type="Pfam" id="PF10469"/>
    </source>
</evidence>
<sequence length="253" mass="29539">MFLKVDKYFLKINGSNHSLNENRIVSMDLKKHYDILYKESIEKIVADTYHIEHEIDSPSDHRFGLTLLIRPDSQTKNRIQAFLNELKEIDPDQYYYPDSDIHITVLSIISCYDGFDLATISLPDYVAVIEKSLVGIHDLEINFQGITASPSAIMLQGFPNTNSLNDLRNKLRVNFKESGLEESIDKRYAIQTAHSTVARFRKPIENKEKLIAILEKHRDFNFGKVKVESCYLVYNDWYQREKWVKELKEFKLG</sequence>
<evidence type="ECO:0000313" key="3">
    <source>
        <dbReference type="Proteomes" id="UP000184516"/>
    </source>
</evidence>
<dbReference type="AlphaFoldDB" id="A0A1M5MEE1"/>
<keyword evidence="3" id="KW-1185">Reference proteome</keyword>
<dbReference type="Proteomes" id="UP000184516">
    <property type="component" value="Unassembled WGS sequence"/>
</dbReference>
<feature type="domain" description="A-kinase anchor protein 7-like phosphoesterase" evidence="1">
    <location>
        <begin position="74"/>
        <end position="233"/>
    </location>
</feature>
<dbReference type="InterPro" id="IPR009097">
    <property type="entry name" value="Cyclic_Pdiesterase"/>
</dbReference>
<dbReference type="SUPFAM" id="SSF55144">
    <property type="entry name" value="LigT-like"/>
    <property type="match status" value="1"/>
</dbReference>
<dbReference type="Pfam" id="PF10469">
    <property type="entry name" value="AKAP7_NLS"/>
    <property type="match status" value="1"/>
</dbReference>
<name>A0A1M5MEE1_9FLAO</name>
<keyword evidence="2" id="KW-0436">Ligase</keyword>
<accession>A0A1M5MEE1</accession>